<gene>
    <name evidence="9" type="ORF">ENH88_19335</name>
</gene>
<evidence type="ECO:0000256" key="1">
    <source>
        <dbReference type="ARBA" id="ARBA00001526"/>
    </source>
</evidence>
<comment type="similarity">
    <text evidence="2 6">Belongs to the class-C beta-lactamase family.</text>
</comment>
<dbReference type="InterPro" id="IPR001466">
    <property type="entry name" value="Beta-lactam-related"/>
</dbReference>
<dbReference type="NCBIfam" id="NF033085">
    <property type="entry name" value="bla_class_C"/>
    <property type="match status" value="1"/>
</dbReference>
<evidence type="ECO:0000256" key="7">
    <source>
        <dbReference type="SAM" id="SignalP"/>
    </source>
</evidence>
<dbReference type="InterPro" id="IPR058136">
    <property type="entry name" value="AmpC"/>
</dbReference>
<evidence type="ECO:0000256" key="5">
    <source>
        <dbReference type="ARBA" id="ARBA00023251"/>
    </source>
</evidence>
<dbReference type="GO" id="GO:0030288">
    <property type="term" value="C:outer membrane-bounded periplasmic space"/>
    <property type="evidence" value="ECO:0007669"/>
    <property type="project" value="InterPro"/>
</dbReference>
<evidence type="ECO:0000256" key="3">
    <source>
        <dbReference type="ARBA" id="ARBA00012865"/>
    </source>
</evidence>
<keyword evidence="4 6" id="KW-0378">Hydrolase</keyword>
<evidence type="ECO:0000256" key="4">
    <source>
        <dbReference type="ARBA" id="ARBA00022801"/>
    </source>
</evidence>
<dbReference type="AlphaFoldDB" id="A0A7V1D286"/>
<dbReference type="EC" id="3.5.2.6" evidence="3 6"/>
<dbReference type="Gene3D" id="3.40.710.10">
    <property type="entry name" value="DD-peptidase/beta-lactamase superfamily"/>
    <property type="match status" value="1"/>
</dbReference>
<feature type="chain" id="PRO_5030524905" description="Beta-lactamase" evidence="7">
    <location>
        <begin position="26"/>
        <end position="387"/>
    </location>
</feature>
<dbReference type="Proteomes" id="UP000886188">
    <property type="component" value="Unassembled WGS sequence"/>
</dbReference>
<feature type="signal peptide" evidence="7">
    <location>
        <begin position="1"/>
        <end position="25"/>
    </location>
</feature>
<proteinExistence type="inferred from homology"/>
<evidence type="ECO:0000256" key="2">
    <source>
        <dbReference type="ARBA" id="ARBA00007840"/>
    </source>
</evidence>
<accession>A0A7V1D286</accession>
<evidence type="ECO:0000313" key="9">
    <source>
        <dbReference type="EMBL" id="HEA18556.1"/>
    </source>
</evidence>
<organism evidence="9">
    <name type="scientific">Pseudoalteromonas prydzensis</name>
    <dbReference type="NCBI Taxonomy" id="182141"/>
    <lineage>
        <taxon>Bacteria</taxon>
        <taxon>Pseudomonadati</taxon>
        <taxon>Pseudomonadota</taxon>
        <taxon>Gammaproteobacteria</taxon>
        <taxon>Alteromonadales</taxon>
        <taxon>Pseudoalteromonadaceae</taxon>
        <taxon>Pseudoalteromonas</taxon>
    </lineage>
</organism>
<comment type="catalytic activity">
    <reaction evidence="1 6">
        <text>a beta-lactam + H2O = a substituted beta-amino acid</text>
        <dbReference type="Rhea" id="RHEA:20401"/>
        <dbReference type="ChEBI" id="CHEBI:15377"/>
        <dbReference type="ChEBI" id="CHEBI:35627"/>
        <dbReference type="ChEBI" id="CHEBI:140347"/>
        <dbReference type="EC" id="3.5.2.6"/>
    </reaction>
</comment>
<dbReference type="GO" id="GO:0008800">
    <property type="term" value="F:beta-lactamase activity"/>
    <property type="evidence" value="ECO:0007669"/>
    <property type="project" value="UniProtKB-UniRule"/>
</dbReference>
<dbReference type="GO" id="GO:0046677">
    <property type="term" value="P:response to antibiotic"/>
    <property type="evidence" value="ECO:0007669"/>
    <property type="project" value="UniProtKB-UniRule"/>
</dbReference>
<name>A0A7V1D286_9GAMM</name>
<keyword evidence="5 6" id="KW-0046">Antibiotic resistance</keyword>
<sequence>MKIILNKLVITTLAATIVMFNDARAENNNQMLRKAVDKQAERLMQQYQIPGLAVGIIVDGKSQFYNYGVANKQKNQAVTQNTLFELGSVSKTFAATFASYAQGNGTLSFDDTVDKYLPELKNSVIGSTKLTQLATYTAGGLPLQFPDNVKTDEDMMQYYKSWQPTFAENSQRLYSNPSIGLFGYVSALSMKVDYAQFLEIKILPSLGMSNTFVNVPANKMDDYAFGYNSSGDAVRVNPGMLDAQAYGIKSTSADMVQFIKANLGLVSLDDKINTALKSTRKGYYQASTFTQGLAWEMYPLPTNLTALLAGNSVETITQPQPIDINNPPQVALHNGWINKTGSTNGFGAYIVFIPAKNAGIVMLANKYYPNVERVKAAYAILDSVISK</sequence>
<dbReference type="EMBL" id="DRGM01000187">
    <property type="protein sequence ID" value="HEA18556.1"/>
    <property type="molecule type" value="Genomic_DNA"/>
</dbReference>
<dbReference type="GO" id="GO:0017001">
    <property type="term" value="P:antibiotic catabolic process"/>
    <property type="evidence" value="ECO:0007669"/>
    <property type="project" value="InterPro"/>
</dbReference>
<reference evidence="9" key="1">
    <citation type="journal article" date="2020" name="mSystems">
        <title>Genome- and Community-Level Interaction Insights into Carbon Utilization and Element Cycling Functions of Hydrothermarchaeota in Hydrothermal Sediment.</title>
        <authorList>
            <person name="Zhou Z."/>
            <person name="Liu Y."/>
            <person name="Xu W."/>
            <person name="Pan J."/>
            <person name="Luo Z.H."/>
            <person name="Li M."/>
        </authorList>
    </citation>
    <scope>NUCLEOTIDE SEQUENCE [LARGE SCALE GENOMIC DNA]</scope>
    <source>
        <strain evidence="9">HyVt-346</strain>
    </source>
</reference>
<feature type="domain" description="Beta-lactamase-related" evidence="8">
    <location>
        <begin position="37"/>
        <end position="382"/>
    </location>
</feature>
<protein>
    <recommendedName>
        <fullName evidence="3 6">Beta-lactamase</fullName>
        <ecNumber evidence="3 6">3.5.2.6</ecNumber>
    </recommendedName>
</protein>
<dbReference type="SUPFAM" id="SSF56601">
    <property type="entry name" value="beta-lactamase/transpeptidase-like"/>
    <property type="match status" value="1"/>
</dbReference>
<dbReference type="Pfam" id="PF00144">
    <property type="entry name" value="Beta-lactamase"/>
    <property type="match status" value="1"/>
</dbReference>
<comment type="caution">
    <text evidence="9">The sequence shown here is derived from an EMBL/GenBank/DDBJ whole genome shotgun (WGS) entry which is preliminary data.</text>
</comment>
<dbReference type="RefSeq" id="WP_304184787.1">
    <property type="nucleotide sequence ID" value="NZ_DRGM01000187.1"/>
</dbReference>
<evidence type="ECO:0000259" key="8">
    <source>
        <dbReference type="Pfam" id="PF00144"/>
    </source>
</evidence>
<dbReference type="PANTHER" id="PTHR46825">
    <property type="entry name" value="D-ALANYL-D-ALANINE-CARBOXYPEPTIDASE/ENDOPEPTIDASE AMPH"/>
    <property type="match status" value="1"/>
</dbReference>
<dbReference type="PROSITE" id="PS00336">
    <property type="entry name" value="BETA_LACTAMASE_C"/>
    <property type="match status" value="1"/>
</dbReference>
<dbReference type="PANTHER" id="PTHR46825:SF8">
    <property type="entry name" value="BETA-LACTAMASE-RELATED"/>
    <property type="match status" value="1"/>
</dbReference>
<dbReference type="InterPro" id="IPR001586">
    <property type="entry name" value="Beta-lactam_class-C_AS"/>
</dbReference>
<keyword evidence="7" id="KW-0732">Signal</keyword>
<dbReference type="InterPro" id="IPR050491">
    <property type="entry name" value="AmpC-like"/>
</dbReference>
<dbReference type="InterPro" id="IPR012338">
    <property type="entry name" value="Beta-lactam/transpept-like"/>
</dbReference>
<evidence type="ECO:0000256" key="6">
    <source>
        <dbReference type="RuleBase" id="RU361140"/>
    </source>
</evidence>